<keyword evidence="8" id="KW-1185">Reference proteome</keyword>
<dbReference type="GO" id="GO:0012505">
    <property type="term" value="C:endomembrane system"/>
    <property type="evidence" value="ECO:0007669"/>
    <property type="project" value="TreeGrafter"/>
</dbReference>
<evidence type="ECO:0000256" key="4">
    <source>
        <dbReference type="SAM" id="Phobius"/>
    </source>
</evidence>
<dbReference type="CDD" id="cd00179">
    <property type="entry name" value="SynN"/>
    <property type="match status" value="1"/>
</dbReference>
<dbReference type="InterPro" id="IPR045242">
    <property type="entry name" value="Syntaxin"/>
</dbReference>
<dbReference type="OrthoDB" id="10255013at2759"/>
<dbReference type="InterPro" id="IPR000727">
    <property type="entry name" value="T_SNARE_dom"/>
</dbReference>
<feature type="region of interest" description="Disordered" evidence="3">
    <location>
        <begin position="1"/>
        <end position="30"/>
    </location>
</feature>
<dbReference type="PANTHER" id="PTHR19957">
    <property type="entry name" value="SYNTAXIN"/>
    <property type="match status" value="1"/>
</dbReference>
<dbReference type="GO" id="GO:0006906">
    <property type="term" value="P:vesicle fusion"/>
    <property type="evidence" value="ECO:0007669"/>
    <property type="project" value="TreeGrafter"/>
</dbReference>
<dbReference type="PANTHER" id="PTHR19957:SF251">
    <property type="entry name" value="SYNTAXIN-RELATED PROTEIN KNOLLE"/>
    <property type="match status" value="1"/>
</dbReference>
<dbReference type="GO" id="GO:0005886">
    <property type="term" value="C:plasma membrane"/>
    <property type="evidence" value="ECO:0007669"/>
    <property type="project" value="TreeGrafter"/>
</dbReference>
<dbReference type="GO" id="GO:0005484">
    <property type="term" value="F:SNAP receptor activity"/>
    <property type="evidence" value="ECO:0007669"/>
    <property type="project" value="TreeGrafter"/>
</dbReference>
<dbReference type="AlphaFoldDB" id="A0A9E7GYV8"/>
<evidence type="ECO:0000313" key="7">
    <source>
        <dbReference type="EMBL" id="URE20562.1"/>
    </source>
</evidence>
<evidence type="ECO:0000256" key="1">
    <source>
        <dbReference type="ARBA" id="ARBA00009063"/>
    </source>
</evidence>
<dbReference type="GO" id="GO:0006887">
    <property type="term" value="P:exocytosis"/>
    <property type="evidence" value="ECO:0007669"/>
    <property type="project" value="TreeGrafter"/>
</dbReference>
<evidence type="ECO:0000259" key="6">
    <source>
        <dbReference type="Pfam" id="PF05739"/>
    </source>
</evidence>
<evidence type="ECO:0000256" key="2">
    <source>
        <dbReference type="ARBA" id="ARBA00022927"/>
    </source>
</evidence>
<keyword evidence="2" id="KW-0653">Protein transport</keyword>
<dbReference type="GO" id="GO:0000149">
    <property type="term" value="F:SNARE binding"/>
    <property type="evidence" value="ECO:0007669"/>
    <property type="project" value="TreeGrafter"/>
</dbReference>
<feature type="region of interest" description="Disordered" evidence="3">
    <location>
        <begin position="108"/>
        <end position="130"/>
    </location>
</feature>
<dbReference type="InterPro" id="IPR006011">
    <property type="entry name" value="Syntaxin_N"/>
</dbReference>
<accession>A0A9E7GYV8</accession>
<dbReference type="Pfam" id="PF05739">
    <property type="entry name" value="SNARE"/>
    <property type="match status" value="1"/>
</dbReference>
<evidence type="ECO:0000256" key="3">
    <source>
        <dbReference type="SAM" id="MobiDB-lite"/>
    </source>
</evidence>
<keyword evidence="4" id="KW-0812">Transmembrane</keyword>
<keyword evidence="2" id="KW-0813">Transport</keyword>
<dbReference type="Gene3D" id="1.20.58.70">
    <property type="match status" value="1"/>
</dbReference>
<organism evidence="7 8">
    <name type="scientific">Musa troglodytarum</name>
    <name type="common">fe'i banana</name>
    <dbReference type="NCBI Taxonomy" id="320322"/>
    <lineage>
        <taxon>Eukaryota</taxon>
        <taxon>Viridiplantae</taxon>
        <taxon>Streptophyta</taxon>
        <taxon>Embryophyta</taxon>
        <taxon>Tracheophyta</taxon>
        <taxon>Spermatophyta</taxon>
        <taxon>Magnoliopsida</taxon>
        <taxon>Liliopsida</taxon>
        <taxon>Zingiberales</taxon>
        <taxon>Musaceae</taxon>
        <taxon>Musa</taxon>
    </lineage>
</organism>
<comment type="similarity">
    <text evidence="1">Belongs to the syntaxin family.</text>
</comment>
<feature type="domain" description="T-SNARE coiled-coil homology" evidence="6">
    <location>
        <begin position="179"/>
        <end position="228"/>
    </location>
</feature>
<evidence type="ECO:0000313" key="8">
    <source>
        <dbReference type="Proteomes" id="UP001055439"/>
    </source>
</evidence>
<proteinExistence type="inferred from homology"/>
<dbReference type="GO" id="GO:0048278">
    <property type="term" value="P:vesicle docking"/>
    <property type="evidence" value="ECO:0007669"/>
    <property type="project" value="TreeGrafter"/>
</dbReference>
<keyword evidence="4" id="KW-0472">Membrane</keyword>
<dbReference type="Proteomes" id="UP001055439">
    <property type="component" value="Chromosome 7"/>
</dbReference>
<reference evidence="7" key="1">
    <citation type="submission" date="2022-05" db="EMBL/GenBank/DDBJ databases">
        <title>The Musa troglodytarum L. genome provides insights into the mechanism of non-climacteric behaviour and enrichment of carotenoids.</title>
        <authorList>
            <person name="Wang J."/>
        </authorList>
    </citation>
    <scope>NUCLEOTIDE SEQUENCE</scope>
    <source>
        <tissue evidence="7">Leaf</tissue>
    </source>
</reference>
<dbReference type="Gene3D" id="1.20.5.110">
    <property type="match status" value="1"/>
</dbReference>
<feature type="compositionally biased region" description="Low complexity" evidence="3">
    <location>
        <begin position="116"/>
        <end position="127"/>
    </location>
</feature>
<gene>
    <name evidence="7" type="ORF">MUK42_35716</name>
</gene>
<feature type="domain" description="Syntaxin N-terminal" evidence="5">
    <location>
        <begin position="132"/>
        <end position="169"/>
    </location>
</feature>
<name>A0A9E7GYV8_9LILI</name>
<keyword evidence="4" id="KW-1133">Transmembrane helix</keyword>
<evidence type="ECO:0000259" key="5">
    <source>
        <dbReference type="Pfam" id="PF00804"/>
    </source>
</evidence>
<dbReference type="GO" id="GO:0006886">
    <property type="term" value="P:intracellular protein transport"/>
    <property type="evidence" value="ECO:0007669"/>
    <property type="project" value="TreeGrafter"/>
</dbReference>
<dbReference type="Pfam" id="PF00804">
    <property type="entry name" value="Syntaxin"/>
    <property type="match status" value="2"/>
</dbReference>
<feature type="transmembrane region" description="Helical" evidence="4">
    <location>
        <begin position="215"/>
        <end position="232"/>
    </location>
</feature>
<feature type="domain" description="Syntaxin N-terminal" evidence="5">
    <location>
        <begin position="2"/>
        <end position="101"/>
    </location>
</feature>
<sequence length="379" mass="42324">MARGIRGRLEAMDRSSAANRRLSGCHEGTPVDRTRTAVTNGMRMKLKDLMMEFQALRQRMMAEYKETVERRYLTVTGEAAEEEVIERIIATGESEGLLKKAMLEHQRAADEAQGSDDGVPGAAAADDGGVHHKETVERRYFTVTGEAAEEEVIERIIATGESEGLLKKAMLEHGRGEGEQMDDIEHHVASAAHYVKDGTKELKCAKEYQRSSRKWLCIGIVLLLLLVLMSILNQSINPRGQPVFPLKGSAPEEACQNVQVALPLQRAFQFSSMKKSSVTTAAHQGQSLYRAPDVAVENENESGYAFHPFTPCIRHAFMGNEIEDSKRNSFKPSDVCSCYLCFLFCDTGWHTDRSHLQEDAEAGKHRRSIINCRLCHQLL</sequence>
<protein>
    <submittedName>
        <fullName evidence="7">SynN</fullName>
    </submittedName>
</protein>
<dbReference type="GO" id="GO:0031201">
    <property type="term" value="C:SNARE complex"/>
    <property type="evidence" value="ECO:0007669"/>
    <property type="project" value="TreeGrafter"/>
</dbReference>
<dbReference type="InterPro" id="IPR010989">
    <property type="entry name" value="SNARE"/>
</dbReference>
<dbReference type="EMBL" id="CP097509">
    <property type="protein sequence ID" value="URE20562.1"/>
    <property type="molecule type" value="Genomic_DNA"/>
</dbReference>
<dbReference type="SUPFAM" id="SSF47661">
    <property type="entry name" value="t-snare proteins"/>
    <property type="match status" value="1"/>
</dbReference>